<sequence>MYNIIMPYLSKGKQRPVFVYGHLTALPLLTQFLTGNAADIDKVARMVHIATVVGYRRVGIKTSPDAAVIEDAGSTVRGLVVLPESMEHRLQIDDNHDAWDRRVKCILYRMVRVRAYLNFESDVIDADMFLWNGTLQALTMKPWDLKNYMAKEMPSMINELIMAEASS</sequence>
<dbReference type="SUPFAM" id="SSF110857">
    <property type="entry name" value="Gamma-glutamyl cyclotransferase-like"/>
    <property type="match status" value="1"/>
</dbReference>
<accession>F0XE60</accession>
<dbReference type="eggNOG" id="ENOG502RV49">
    <property type="taxonomic scope" value="Eukaryota"/>
</dbReference>
<proteinExistence type="predicted"/>
<keyword evidence="2" id="KW-1185">Reference proteome</keyword>
<dbReference type="InParanoid" id="F0XE60"/>
<evidence type="ECO:0000313" key="2">
    <source>
        <dbReference type="Proteomes" id="UP000007796"/>
    </source>
</evidence>
<dbReference type="Gene3D" id="3.10.490.10">
    <property type="entry name" value="Gamma-glutamyl cyclotransferase-like"/>
    <property type="match status" value="1"/>
</dbReference>
<dbReference type="HOGENOM" id="CLU_1594719_0_0_1"/>
<dbReference type="InterPro" id="IPR036568">
    <property type="entry name" value="GGCT-like_sf"/>
</dbReference>
<name>F0XE60_GROCL</name>
<dbReference type="RefSeq" id="XP_014173487.1">
    <property type="nucleotide sequence ID" value="XM_014318012.1"/>
</dbReference>
<reference evidence="1 2" key="1">
    <citation type="journal article" date="2011" name="Proc. Natl. Acad. Sci. U.S.A.">
        <title>Genome and transcriptome analyses of the mountain pine beetle-fungal symbiont Grosmannia clavigera, a lodgepole pine pathogen.</title>
        <authorList>
            <person name="DiGuistini S."/>
            <person name="Wang Y."/>
            <person name="Liao N.Y."/>
            <person name="Taylor G."/>
            <person name="Tanguay P."/>
            <person name="Feau N."/>
            <person name="Henrissat B."/>
            <person name="Chan S.K."/>
            <person name="Hesse-Orce U."/>
            <person name="Alamouti S.M."/>
            <person name="Tsui C.K.M."/>
            <person name="Docking R.T."/>
            <person name="Levasseur A."/>
            <person name="Haridas S."/>
            <person name="Robertson G."/>
            <person name="Birol I."/>
            <person name="Holt R.A."/>
            <person name="Marra M.A."/>
            <person name="Hamelin R.C."/>
            <person name="Hirst M."/>
            <person name="Jones S.J.M."/>
            <person name="Bohlmann J."/>
            <person name="Breuil C."/>
        </authorList>
    </citation>
    <scope>NUCLEOTIDE SEQUENCE [LARGE SCALE GENOMIC DNA]</scope>
    <source>
        <strain evidence="2">kw1407 / UAMH 11150</strain>
    </source>
</reference>
<dbReference type="InterPro" id="IPR013024">
    <property type="entry name" value="GGCT-like"/>
</dbReference>
<organism evidence="2">
    <name type="scientific">Grosmannia clavigera (strain kw1407 / UAMH 11150)</name>
    <name type="common">Blue stain fungus</name>
    <name type="synonym">Graphiocladiella clavigera</name>
    <dbReference type="NCBI Taxonomy" id="655863"/>
    <lineage>
        <taxon>Eukaryota</taxon>
        <taxon>Fungi</taxon>
        <taxon>Dikarya</taxon>
        <taxon>Ascomycota</taxon>
        <taxon>Pezizomycotina</taxon>
        <taxon>Sordariomycetes</taxon>
        <taxon>Sordariomycetidae</taxon>
        <taxon>Ophiostomatales</taxon>
        <taxon>Ophiostomataceae</taxon>
        <taxon>Leptographium</taxon>
    </lineage>
</organism>
<dbReference type="EMBL" id="GL629765">
    <property type="protein sequence ID" value="EFX04005.1"/>
    <property type="molecule type" value="Genomic_DNA"/>
</dbReference>
<dbReference type="AlphaFoldDB" id="F0XE60"/>
<dbReference type="CDD" id="cd06661">
    <property type="entry name" value="GGCT_like"/>
    <property type="match status" value="1"/>
</dbReference>
<dbReference type="GeneID" id="25982067"/>
<gene>
    <name evidence="1" type="ORF">CMQ_933</name>
</gene>
<dbReference type="OrthoDB" id="1044435at2759"/>
<dbReference type="Proteomes" id="UP000007796">
    <property type="component" value="Unassembled WGS sequence"/>
</dbReference>
<protein>
    <submittedName>
        <fullName evidence="1">Uncharacterized protein</fullName>
    </submittedName>
</protein>
<evidence type="ECO:0000313" key="1">
    <source>
        <dbReference type="EMBL" id="EFX04005.1"/>
    </source>
</evidence>